<dbReference type="PROSITE" id="PS01066">
    <property type="entry name" value="UPP_SYNTHASE"/>
    <property type="match status" value="1"/>
</dbReference>
<dbReference type="InterPro" id="IPR018520">
    <property type="entry name" value="UPP_synth-like_CS"/>
</dbReference>
<dbReference type="PANTHER" id="PTHR10291:SF0">
    <property type="entry name" value="DEHYDRODOLICHYL DIPHOSPHATE SYNTHASE 2"/>
    <property type="match status" value="1"/>
</dbReference>
<dbReference type="Gene3D" id="3.40.1180.10">
    <property type="entry name" value="Decaprenyl diphosphate synthase-like"/>
    <property type="match status" value="1"/>
</dbReference>
<feature type="active site" description="Proton acceptor" evidence="2">
    <location>
        <position position="67"/>
    </location>
</feature>
<comment type="cofactor">
    <cofactor evidence="2">
        <name>Mg(2+)</name>
        <dbReference type="ChEBI" id="CHEBI:18420"/>
    </cofactor>
    <text evidence="2">Binds 2 magnesium ions per subunit.</text>
</comment>
<feature type="binding site" evidence="2">
    <location>
        <begin position="64"/>
        <end position="66"/>
    </location>
    <ligand>
        <name>substrate</name>
    </ligand>
</feature>
<dbReference type="CDD" id="cd00475">
    <property type="entry name" value="Cis_IPPS"/>
    <property type="match status" value="1"/>
</dbReference>
<dbReference type="SUPFAM" id="SSF64005">
    <property type="entry name" value="Undecaprenyl diphosphate synthase"/>
    <property type="match status" value="1"/>
</dbReference>
<feature type="binding site" evidence="2">
    <location>
        <position position="23"/>
    </location>
    <ligand>
        <name>substrate</name>
    </ligand>
</feature>
<dbReference type="HAMAP" id="MF_01139">
    <property type="entry name" value="ISPT"/>
    <property type="match status" value="1"/>
</dbReference>
<dbReference type="InterPro" id="IPR036424">
    <property type="entry name" value="UPP_synth-like_sf"/>
</dbReference>
<comment type="similarity">
    <text evidence="2">Belongs to the UPP synthase family.</text>
</comment>
<evidence type="ECO:0000313" key="3">
    <source>
        <dbReference type="EMBL" id="OGM06566.1"/>
    </source>
</evidence>
<dbReference type="EMBL" id="MGFN01000023">
    <property type="protein sequence ID" value="OGM06566.1"/>
    <property type="molecule type" value="Genomic_DNA"/>
</dbReference>
<reference evidence="3 4" key="1">
    <citation type="journal article" date="2016" name="Nat. Commun.">
        <title>Thousands of microbial genomes shed light on interconnected biogeochemical processes in an aquifer system.</title>
        <authorList>
            <person name="Anantharaman K."/>
            <person name="Brown C.T."/>
            <person name="Hug L.A."/>
            <person name="Sharon I."/>
            <person name="Castelle C.J."/>
            <person name="Probst A.J."/>
            <person name="Thomas B.C."/>
            <person name="Singh A."/>
            <person name="Wilkins M.J."/>
            <person name="Karaoz U."/>
            <person name="Brodie E.L."/>
            <person name="Williams K.H."/>
            <person name="Hubbard S.S."/>
            <person name="Banfield J.F."/>
        </authorList>
    </citation>
    <scope>NUCLEOTIDE SEQUENCE [LARGE SCALE GENOMIC DNA]</scope>
</reference>
<dbReference type="InterPro" id="IPR001441">
    <property type="entry name" value="UPP_synth-like"/>
</dbReference>
<feature type="binding site" evidence="2">
    <location>
        <position position="70"/>
    </location>
    <ligand>
        <name>substrate</name>
    </ligand>
</feature>
<comment type="caution">
    <text evidence="3">The sequence shown here is derived from an EMBL/GenBank/DDBJ whole genome shotgun (WGS) entry which is preliminary data.</text>
</comment>
<feature type="binding site" evidence="2">
    <location>
        <position position="18"/>
    </location>
    <ligand>
        <name>Mg(2+)</name>
        <dbReference type="ChEBI" id="CHEBI:18420"/>
    </ligand>
</feature>
<dbReference type="NCBIfam" id="TIGR00055">
    <property type="entry name" value="uppS"/>
    <property type="match status" value="1"/>
</dbReference>
<feature type="binding site" evidence="2">
    <location>
        <position position="206"/>
    </location>
    <ligand>
        <name>Mg(2+)</name>
        <dbReference type="ChEBI" id="CHEBI:18420"/>
    </ligand>
</feature>
<sequence>MKTRLHIKTPTHVAIIMDGNRRWAAKHGLGAVEGHRVAAEKTIEPVVERAIELGIKYLTFWAFSTENRNRDKMELSGLFSVFREALKTGLKRLSEKGVKIRVIGNIDWFPKDIVKRVKDMLTLTKENDAITVSFALNYGGRDEILRAVKKLINEVEVGRVSIERVDEAEFSNQLDTVGIPDPDLIIRTGGEMRLSGYLPWQAVYAELYFTKVLFPDFSPKQFDKALVDFSKRDRRFGKGSFKKYLGKKLSKKSSSAIQLQTPN</sequence>
<gene>
    <name evidence="3" type="ORF">A2129_01610</name>
</gene>
<proteinExistence type="inferred from homology"/>
<dbReference type="Proteomes" id="UP000177737">
    <property type="component" value="Unassembled WGS sequence"/>
</dbReference>
<dbReference type="Pfam" id="PF01255">
    <property type="entry name" value="Prenyltransf"/>
    <property type="match status" value="1"/>
</dbReference>
<feature type="active site" evidence="2">
    <location>
        <position position="18"/>
    </location>
</feature>
<dbReference type="GO" id="GO:0045547">
    <property type="term" value="F:ditrans,polycis-polyprenyl diphosphate synthase [(2E,6E)-farnesyl diphosphate specific] activity"/>
    <property type="evidence" value="ECO:0007669"/>
    <property type="project" value="TreeGrafter"/>
</dbReference>
<feature type="binding site" evidence="2">
    <location>
        <begin position="193"/>
        <end position="195"/>
    </location>
    <ligand>
        <name>substrate</name>
    </ligand>
</feature>
<dbReference type="PANTHER" id="PTHR10291">
    <property type="entry name" value="DEHYDRODOLICHYL DIPHOSPHATE SYNTHASE FAMILY MEMBER"/>
    <property type="match status" value="1"/>
</dbReference>
<dbReference type="AlphaFoldDB" id="A0A1F7WUS6"/>
<feature type="binding site" evidence="2">
    <location>
        <begin position="19"/>
        <end position="22"/>
    </location>
    <ligand>
        <name>substrate</name>
    </ligand>
</feature>
<evidence type="ECO:0000313" key="4">
    <source>
        <dbReference type="Proteomes" id="UP000177737"/>
    </source>
</evidence>
<comment type="caution">
    <text evidence="2">Lacks conserved residue(s) required for the propagation of feature annotation.</text>
</comment>
<dbReference type="GO" id="GO:0000287">
    <property type="term" value="F:magnesium ion binding"/>
    <property type="evidence" value="ECO:0007669"/>
    <property type="project" value="UniProtKB-UniRule"/>
</dbReference>
<dbReference type="EC" id="2.5.1.-" evidence="2"/>
<keyword evidence="2" id="KW-0460">Magnesium</keyword>
<comment type="subunit">
    <text evidence="2">Homodimer.</text>
</comment>
<feature type="binding site" evidence="2">
    <location>
        <position position="35"/>
    </location>
    <ligand>
        <name>substrate</name>
    </ligand>
</feature>
<dbReference type="GO" id="GO:0016094">
    <property type="term" value="P:polyprenol biosynthetic process"/>
    <property type="evidence" value="ECO:0007669"/>
    <property type="project" value="TreeGrafter"/>
</dbReference>
<comment type="function">
    <text evidence="2">Catalyzes the condensation of isopentenyl diphosphate (IPP) with allylic pyrophosphates generating different type of terpenoids.</text>
</comment>
<name>A0A1F7WUS6_9BACT</name>
<evidence type="ECO:0000256" key="2">
    <source>
        <dbReference type="HAMAP-Rule" id="MF_01139"/>
    </source>
</evidence>
<evidence type="ECO:0000256" key="1">
    <source>
        <dbReference type="ARBA" id="ARBA00022679"/>
    </source>
</evidence>
<protein>
    <recommendedName>
        <fullName evidence="2">Isoprenyl transferase</fullName>
        <ecNumber evidence="2">2.5.1.-</ecNumber>
    </recommendedName>
</protein>
<feature type="binding site" evidence="2">
    <location>
        <position position="187"/>
    </location>
    <ligand>
        <name>substrate</name>
    </ligand>
</feature>
<accession>A0A1F7WUS6</accession>
<keyword evidence="1 2" id="KW-0808">Transferase</keyword>
<keyword evidence="2" id="KW-0479">Metal-binding</keyword>
<organism evidence="3 4">
    <name type="scientific">Candidatus Woesebacteria bacterium GWC1_42_13</name>
    <dbReference type="NCBI Taxonomy" id="1802475"/>
    <lineage>
        <taxon>Bacteria</taxon>
        <taxon>Candidatus Woeseibacteriota</taxon>
    </lineage>
</organism>